<dbReference type="InterPro" id="IPR012677">
    <property type="entry name" value="Nucleotide-bd_a/b_plait_sf"/>
</dbReference>
<name>A0ABM4D972_HYDVU</name>
<dbReference type="GeneID" id="100210799"/>
<dbReference type="PROSITE" id="PS50102">
    <property type="entry name" value="RRM"/>
    <property type="match status" value="1"/>
</dbReference>
<feature type="compositionally biased region" description="Basic and acidic residues" evidence="5">
    <location>
        <begin position="154"/>
        <end position="170"/>
    </location>
</feature>
<organism evidence="8 9">
    <name type="scientific">Hydra vulgaris</name>
    <name type="common">Hydra</name>
    <name type="synonym">Hydra attenuata</name>
    <dbReference type="NCBI Taxonomy" id="6087"/>
    <lineage>
        <taxon>Eukaryota</taxon>
        <taxon>Metazoa</taxon>
        <taxon>Cnidaria</taxon>
        <taxon>Hydrozoa</taxon>
        <taxon>Hydroidolina</taxon>
        <taxon>Anthoathecata</taxon>
        <taxon>Aplanulata</taxon>
        <taxon>Hydridae</taxon>
        <taxon>Hydra</taxon>
    </lineage>
</organism>
<sequence>MSDISSPNLSFDSLNSMKVVDLRQELDKRGLDKSGLKSDLVKRLEKSLLDESATSDADMTDKHEDETEERIKADASQVSESKDFQMESANNIDSVKSENSDSMKVEDNENFFEQHQEHDKFLQEKTDEDNQEKDSVKDVLTNMVNSVEDTNNPKVEENEIKMEEKSRTNEEEIMDVTETVASGELVDDNSLEKSTGNELKATKQSNAEKEALVDQESNENALLVNDSNKTLVLAENTDEIPRKSSEQASNSNTVNSPKKESSEISDSSENKKDSLLKSENIAKQNEDKKTDLSKCIWISGLSSITKAVDLKDVCSKFGKVVGAKVVTSAKTPGSQCFGFVTMSSNDEAVRCIEGLHKSTLHEKVIQVEKAKTDPTPPKKQVEKKSEKHEDRSQSSRQSSRTQSSRTSSSSRSARRDDRGSRRDERRTRDIPKEKQNKKQAVAENDVKSPTVASQPKKSPSESSKSHEKSKIDADASTKDVEKDTKSAEQIRKERAEKIEQENKLREERRRKEREKERLLREEQRKEQEKREKERRERARKEAERVRKEREKQREAEKQREKERERERERFLLERKEREERERRERERERELLERERIEREKLERERKERERLELERIERERQEEERLEKERLARIERENRIEKERQRLEQERLDRERRERERSRIIDRGIDRNIGNSNSLKRSAYDDRALYYPDSKRTLREDSPLSNRKDFFSATESQDSYLKEDEFDQRRHLIPSGGNRKSDHRNDRRNAEDRRDIRNDRIPREDELYNRDRPVFNTQPDVRRVVQRTDTRPFNRDRSPMRLEERNPLRDLDRRDWLDVDVQSNAPKTLSDVLGRAGLTGILGNQTEIKSFDIRPINQQLDDEQYYLRNTNRMDDRGYRSDVRDERVVHGMDRLHKERIELSDNRIENKGLQRYDERRIADSRKEVERRDIRNSPPLRTRNEERVFRNSDPPPHMLNNHELKGVLQNSIGDRRGLHPAPAELGNRGLSAAPPRILPASCDVFGRPLQSSVGSNAAQALQAGYVAAAHGLALHQNSQNIHLRDNRLEYTQQVRQPHSVIQNRRF</sequence>
<feature type="compositionally biased region" description="Basic and acidic residues" evidence="5">
    <location>
        <begin position="721"/>
        <end position="731"/>
    </location>
</feature>
<keyword evidence="8" id="KW-1185">Reference proteome</keyword>
<feature type="compositionally biased region" description="Basic and acidic residues" evidence="5">
    <location>
        <begin position="59"/>
        <end position="73"/>
    </location>
</feature>
<proteinExistence type="predicted"/>
<evidence type="ECO:0000256" key="1">
    <source>
        <dbReference type="ARBA" id="ARBA00004123"/>
    </source>
</evidence>
<dbReference type="SUPFAM" id="SSF54928">
    <property type="entry name" value="RNA-binding domain, RBD"/>
    <property type="match status" value="1"/>
</dbReference>
<dbReference type="SMART" id="SM00513">
    <property type="entry name" value="SAP"/>
    <property type="match status" value="1"/>
</dbReference>
<evidence type="ECO:0000259" key="7">
    <source>
        <dbReference type="PROSITE" id="PS50800"/>
    </source>
</evidence>
<dbReference type="Gene3D" id="1.10.720.30">
    <property type="entry name" value="SAP domain"/>
    <property type="match status" value="1"/>
</dbReference>
<feature type="region of interest" description="Disordered" evidence="5">
    <location>
        <begin position="709"/>
        <end position="774"/>
    </location>
</feature>
<feature type="compositionally biased region" description="Basic and acidic residues" evidence="5">
    <location>
        <begin position="740"/>
        <end position="774"/>
    </location>
</feature>
<feature type="compositionally biased region" description="Basic and acidic residues" evidence="5">
    <location>
        <begin position="257"/>
        <end position="276"/>
    </location>
</feature>
<feature type="compositionally biased region" description="Basic and acidic residues" evidence="5">
    <location>
        <begin position="379"/>
        <end position="393"/>
    </location>
</feature>
<feature type="domain" description="SAP" evidence="7">
    <location>
        <begin position="14"/>
        <end position="48"/>
    </location>
</feature>
<evidence type="ECO:0000259" key="6">
    <source>
        <dbReference type="PROSITE" id="PS50102"/>
    </source>
</evidence>
<dbReference type="InterPro" id="IPR035979">
    <property type="entry name" value="RBD_domain_sf"/>
</dbReference>
<feature type="compositionally biased region" description="Polar residues" evidence="5">
    <location>
        <begin position="246"/>
        <end position="255"/>
    </location>
</feature>
<comment type="subcellular location">
    <subcellularLocation>
        <location evidence="1">Nucleus</location>
    </subcellularLocation>
</comment>
<dbReference type="CDD" id="cd12417">
    <property type="entry name" value="RRM_SAFB_like"/>
    <property type="match status" value="1"/>
</dbReference>
<reference evidence="9" key="1">
    <citation type="submission" date="2025-08" db="UniProtKB">
        <authorList>
            <consortium name="RefSeq"/>
        </authorList>
    </citation>
    <scope>IDENTIFICATION</scope>
</reference>
<feature type="compositionally biased region" description="Basic and acidic residues" evidence="5">
    <location>
        <begin position="95"/>
        <end position="125"/>
    </location>
</feature>
<feature type="domain" description="RRM" evidence="6">
    <location>
        <begin position="294"/>
        <end position="372"/>
    </location>
</feature>
<feature type="region of interest" description="Disordered" evidence="5">
    <location>
        <begin position="46"/>
        <end position="224"/>
    </location>
</feature>
<dbReference type="Pfam" id="PF00076">
    <property type="entry name" value="RRM_1"/>
    <property type="match status" value="1"/>
</dbReference>
<dbReference type="PANTHER" id="PTHR15683">
    <property type="entry name" value="SCAFFOLD ATTACHMENT FACTOR B-RELATED"/>
    <property type="match status" value="1"/>
</dbReference>
<accession>A0ABM4D972</accession>
<dbReference type="SMART" id="SM00360">
    <property type="entry name" value="RRM"/>
    <property type="match status" value="1"/>
</dbReference>
<evidence type="ECO:0000256" key="3">
    <source>
        <dbReference type="ARBA" id="ARBA00023242"/>
    </source>
</evidence>
<dbReference type="Gene3D" id="3.30.70.330">
    <property type="match status" value="1"/>
</dbReference>
<feature type="compositionally biased region" description="Polar residues" evidence="5">
    <location>
        <begin position="192"/>
        <end position="205"/>
    </location>
</feature>
<feature type="region of interest" description="Disordered" evidence="5">
    <location>
        <begin position="366"/>
        <end position="566"/>
    </location>
</feature>
<feature type="compositionally biased region" description="Polar residues" evidence="5">
    <location>
        <begin position="142"/>
        <end position="153"/>
    </location>
</feature>
<dbReference type="PANTHER" id="PTHR15683:SF8">
    <property type="entry name" value="SCAFFOLD ATTACHMENT FACTOR B, ISOFORM B"/>
    <property type="match status" value="1"/>
</dbReference>
<dbReference type="InterPro" id="IPR000504">
    <property type="entry name" value="RRM_dom"/>
</dbReference>
<feature type="compositionally biased region" description="Low complexity" evidence="5">
    <location>
        <begin position="394"/>
        <end position="411"/>
    </location>
</feature>
<evidence type="ECO:0000256" key="5">
    <source>
        <dbReference type="SAM" id="MobiDB-lite"/>
    </source>
</evidence>
<evidence type="ECO:0000256" key="4">
    <source>
        <dbReference type="PROSITE-ProRule" id="PRU00176"/>
    </source>
</evidence>
<dbReference type="SUPFAM" id="SSF68906">
    <property type="entry name" value="SAP domain"/>
    <property type="match status" value="1"/>
</dbReference>
<feature type="region of interest" description="Disordered" evidence="5">
    <location>
        <begin position="238"/>
        <end position="280"/>
    </location>
</feature>
<evidence type="ECO:0000313" key="8">
    <source>
        <dbReference type="Proteomes" id="UP001652625"/>
    </source>
</evidence>
<dbReference type="RefSeq" id="XP_065670887.1">
    <property type="nucleotide sequence ID" value="XM_065814815.1"/>
</dbReference>
<feature type="compositionally biased region" description="Basic and acidic residues" evidence="5">
    <location>
        <begin position="413"/>
        <end position="436"/>
    </location>
</feature>
<dbReference type="InterPro" id="IPR003034">
    <property type="entry name" value="SAP_dom"/>
</dbReference>
<dbReference type="Proteomes" id="UP001652625">
    <property type="component" value="Chromosome 12"/>
</dbReference>
<evidence type="ECO:0000313" key="9">
    <source>
        <dbReference type="RefSeq" id="XP_065670887.1"/>
    </source>
</evidence>
<feature type="compositionally biased region" description="Basic and acidic residues" evidence="5">
    <location>
        <begin position="463"/>
        <end position="566"/>
    </location>
</feature>
<gene>
    <name evidence="9" type="primary">LOC100210799</name>
</gene>
<feature type="compositionally biased region" description="Low complexity" evidence="5">
    <location>
        <begin position="453"/>
        <end position="462"/>
    </location>
</feature>
<evidence type="ECO:0000256" key="2">
    <source>
        <dbReference type="ARBA" id="ARBA00022884"/>
    </source>
</evidence>
<dbReference type="InterPro" id="IPR051738">
    <property type="entry name" value="SAF_Modulators"/>
</dbReference>
<dbReference type="InterPro" id="IPR036361">
    <property type="entry name" value="SAP_dom_sf"/>
</dbReference>
<dbReference type="Pfam" id="PF02037">
    <property type="entry name" value="SAP"/>
    <property type="match status" value="1"/>
</dbReference>
<dbReference type="PROSITE" id="PS50800">
    <property type="entry name" value="SAP"/>
    <property type="match status" value="1"/>
</dbReference>
<keyword evidence="2 4" id="KW-0694">RNA-binding</keyword>
<protein>
    <submittedName>
        <fullName evidence="9">Trichohyalin isoform X2</fullName>
    </submittedName>
</protein>
<keyword evidence="3" id="KW-0539">Nucleus</keyword>